<gene>
    <name evidence="1" type="ORF">ACAOBT_LOCUS24364</name>
</gene>
<reference evidence="1" key="1">
    <citation type="submission" date="2022-03" db="EMBL/GenBank/DDBJ databases">
        <authorList>
            <person name="Sayadi A."/>
        </authorList>
    </citation>
    <scope>NUCLEOTIDE SEQUENCE</scope>
</reference>
<evidence type="ECO:0000313" key="1">
    <source>
        <dbReference type="EMBL" id="CAH1998408.1"/>
    </source>
</evidence>
<dbReference type="Proteomes" id="UP001152888">
    <property type="component" value="Unassembled WGS sequence"/>
</dbReference>
<keyword evidence="2" id="KW-1185">Reference proteome</keyword>
<comment type="caution">
    <text evidence="1">The sequence shown here is derived from an EMBL/GenBank/DDBJ whole genome shotgun (WGS) entry which is preliminary data.</text>
</comment>
<accession>A0A9P0LNR0</accession>
<dbReference type="OrthoDB" id="6360013at2759"/>
<name>A0A9P0LNR0_ACAOB</name>
<protein>
    <submittedName>
        <fullName evidence="1">Uncharacterized protein</fullName>
    </submittedName>
</protein>
<dbReference type="AlphaFoldDB" id="A0A9P0LNR0"/>
<sequence length="156" mass="17547">MKSGLSKTSFLVILSNALSPTIPKVLFLNKTLPRAATLKASVFRFEMFECVTWNKVGCSMINPSERTVLKLQLFIVKLWYTLKLENALLGTKSAATPFKSNISVPNFLNAYTPKLRIVEFFITIFSVWSKFEKASGWISSNVTPSKMISLIFPEKA</sequence>
<proteinExistence type="predicted"/>
<dbReference type="EMBL" id="CAKOFQ010007329">
    <property type="protein sequence ID" value="CAH1998408.1"/>
    <property type="molecule type" value="Genomic_DNA"/>
</dbReference>
<evidence type="ECO:0000313" key="2">
    <source>
        <dbReference type="Proteomes" id="UP001152888"/>
    </source>
</evidence>
<organism evidence="1 2">
    <name type="scientific">Acanthoscelides obtectus</name>
    <name type="common">Bean weevil</name>
    <name type="synonym">Bruchus obtectus</name>
    <dbReference type="NCBI Taxonomy" id="200917"/>
    <lineage>
        <taxon>Eukaryota</taxon>
        <taxon>Metazoa</taxon>
        <taxon>Ecdysozoa</taxon>
        <taxon>Arthropoda</taxon>
        <taxon>Hexapoda</taxon>
        <taxon>Insecta</taxon>
        <taxon>Pterygota</taxon>
        <taxon>Neoptera</taxon>
        <taxon>Endopterygota</taxon>
        <taxon>Coleoptera</taxon>
        <taxon>Polyphaga</taxon>
        <taxon>Cucujiformia</taxon>
        <taxon>Chrysomeloidea</taxon>
        <taxon>Chrysomelidae</taxon>
        <taxon>Bruchinae</taxon>
        <taxon>Bruchini</taxon>
        <taxon>Acanthoscelides</taxon>
    </lineage>
</organism>